<evidence type="ECO:0000313" key="2">
    <source>
        <dbReference type="EMBL" id="KIJ95377.1"/>
    </source>
</evidence>
<proteinExistence type="predicted"/>
<reference evidence="3" key="2">
    <citation type="submission" date="2015-01" db="EMBL/GenBank/DDBJ databases">
        <title>Evolutionary Origins and Diversification of the Mycorrhizal Mutualists.</title>
        <authorList>
            <consortium name="DOE Joint Genome Institute"/>
            <consortium name="Mycorrhizal Genomics Consortium"/>
            <person name="Kohler A."/>
            <person name="Kuo A."/>
            <person name="Nagy L.G."/>
            <person name="Floudas D."/>
            <person name="Copeland A."/>
            <person name="Barry K.W."/>
            <person name="Cichocki N."/>
            <person name="Veneault-Fourrey C."/>
            <person name="LaButti K."/>
            <person name="Lindquist E.A."/>
            <person name="Lipzen A."/>
            <person name="Lundell T."/>
            <person name="Morin E."/>
            <person name="Murat C."/>
            <person name="Riley R."/>
            <person name="Ohm R."/>
            <person name="Sun H."/>
            <person name="Tunlid A."/>
            <person name="Henrissat B."/>
            <person name="Grigoriev I.V."/>
            <person name="Hibbett D.S."/>
            <person name="Martin F."/>
        </authorList>
    </citation>
    <scope>NUCLEOTIDE SEQUENCE [LARGE SCALE GENOMIC DNA]</scope>
    <source>
        <strain evidence="3">LaAM-08-1</strain>
    </source>
</reference>
<evidence type="ECO:0000256" key="1">
    <source>
        <dbReference type="SAM" id="MobiDB-lite"/>
    </source>
</evidence>
<gene>
    <name evidence="2" type="ORF">K443DRAFT_329681</name>
</gene>
<reference evidence="2 3" key="1">
    <citation type="submission" date="2014-04" db="EMBL/GenBank/DDBJ databases">
        <authorList>
            <consortium name="DOE Joint Genome Institute"/>
            <person name="Kuo A."/>
            <person name="Kohler A."/>
            <person name="Nagy L.G."/>
            <person name="Floudas D."/>
            <person name="Copeland A."/>
            <person name="Barry K.W."/>
            <person name="Cichocki N."/>
            <person name="Veneault-Fourrey C."/>
            <person name="LaButti K."/>
            <person name="Lindquist E.A."/>
            <person name="Lipzen A."/>
            <person name="Lundell T."/>
            <person name="Morin E."/>
            <person name="Murat C."/>
            <person name="Sun H."/>
            <person name="Tunlid A."/>
            <person name="Henrissat B."/>
            <person name="Grigoriev I.V."/>
            <person name="Hibbett D.S."/>
            <person name="Martin F."/>
            <person name="Nordberg H.P."/>
            <person name="Cantor M.N."/>
            <person name="Hua S.X."/>
        </authorList>
    </citation>
    <scope>NUCLEOTIDE SEQUENCE [LARGE SCALE GENOMIC DNA]</scope>
    <source>
        <strain evidence="2 3">LaAM-08-1</strain>
    </source>
</reference>
<feature type="region of interest" description="Disordered" evidence="1">
    <location>
        <begin position="70"/>
        <end position="109"/>
    </location>
</feature>
<dbReference type="AlphaFoldDB" id="A0A0C9XGX6"/>
<dbReference type="EMBL" id="KN838758">
    <property type="protein sequence ID" value="KIJ95377.1"/>
    <property type="molecule type" value="Genomic_DNA"/>
</dbReference>
<name>A0A0C9XGX6_9AGAR</name>
<sequence length="109" mass="12526">MIRNCAKCGCLHKARRSQEKFGRCREFCIWLIHQGPLQFQKARRNLSIASFQHQKKFRDSTSNLGSITSQLYKPEMGALTPTITSRDDGRGRESRRRGRGKSQAKSGER</sequence>
<feature type="compositionally biased region" description="Basic residues" evidence="1">
    <location>
        <begin position="93"/>
        <end position="102"/>
    </location>
</feature>
<dbReference type="HOGENOM" id="CLU_2184395_0_0_1"/>
<accession>A0A0C9XGX6</accession>
<protein>
    <submittedName>
        <fullName evidence="2">Uncharacterized protein</fullName>
    </submittedName>
</protein>
<organism evidence="2 3">
    <name type="scientific">Laccaria amethystina LaAM-08-1</name>
    <dbReference type="NCBI Taxonomy" id="1095629"/>
    <lineage>
        <taxon>Eukaryota</taxon>
        <taxon>Fungi</taxon>
        <taxon>Dikarya</taxon>
        <taxon>Basidiomycota</taxon>
        <taxon>Agaricomycotina</taxon>
        <taxon>Agaricomycetes</taxon>
        <taxon>Agaricomycetidae</taxon>
        <taxon>Agaricales</taxon>
        <taxon>Agaricineae</taxon>
        <taxon>Hydnangiaceae</taxon>
        <taxon>Laccaria</taxon>
    </lineage>
</organism>
<dbReference type="OrthoDB" id="10629636at2759"/>
<keyword evidence="3" id="KW-1185">Reference proteome</keyword>
<evidence type="ECO:0000313" key="3">
    <source>
        <dbReference type="Proteomes" id="UP000054477"/>
    </source>
</evidence>
<dbReference type="Proteomes" id="UP000054477">
    <property type="component" value="Unassembled WGS sequence"/>
</dbReference>